<dbReference type="CDD" id="cd02146">
    <property type="entry name" value="NfsA-like"/>
    <property type="match status" value="1"/>
</dbReference>
<name>A0A423JT76_9PSED</name>
<keyword evidence="5" id="KW-0521">NADP</keyword>
<dbReference type="InterPro" id="IPR000415">
    <property type="entry name" value="Nitroreductase-like"/>
</dbReference>
<dbReference type="PIRSF" id="PIRSF005426">
    <property type="entry name" value="Frp"/>
    <property type="match status" value="1"/>
</dbReference>
<accession>A0A423JT76</accession>
<comment type="similarity">
    <text evidence="1 5">Belongs to the flavin oxidoreductase frp family.</text>
</comment>
<dbReference type="InterPro" id="IPR029479">
    <property type="entry name" value="Nitroreductase"/>
</dbReference>
<feature type="domain" description="Nitroreductase" evidence="6">
    <location>
        <begin position="28"/>
        <end position="183"/>
    </location>
</feature>
<dbReference type="PANTHER" id="PTHR43425:SF2">
    <property type="entry name" value="OXYGEN-INSENSITIVE NADPH NITROREDUCTASE"/>
    <property type="match status" value="1"/>
</dbReference>
<evidence type="ECO:0000256" key="5">
    <source>
        <dbReference type="PIRNR" id="PIRNR005426"/>
    </source>
</evidence>
<dbReference type="GO" id="GO:0016491">
    <property type="term" value="F:oxidoreductase activity"/>
    <property type="evidence" value="ECO:0007669"/>
    <property type="project" value="UniProtKB-UniRule"/>
</dbReference>
<dbReference type="RefSeq" id="WP_123364856.1">
    <property type="nucleotide sequence ID" value="NZ_MOBO01000004.1"/>
</dbReference>
<dbReference type="Proteomes" id="UP000286351">
    <property type="component" value="Unassembled WGS sequence"/>
</dbReference>
<dbReference type="InterPro" id="IPR016446">
    <property type="entry name" value="Flavin_OxRdtase_Frp"/>
</dbReference>
<evidence type="ECO:0000256" key="2">
    <source>
        <dbReference type="ARBA" id="ARBA00022630"/>
    </source>
</evidence>
<evidence type="ECO:0000256" key="4">
    <source>
        <dbReference type="ARBA" id="ARBA00023002"/>
    </source>
</evidence>
<dbReference type="AlphaFoldDB" id="A0A423JT76"/>
<proteinExistence type="inferred from homology"/>
<evidence type="ECO:0000256" key="3">
    <source>
        <dbReference type="ARBA" id="ARBA00022643"/>
    </source>
</evidence>
<organism evidence="7 8">
    <name type="scientific">Pseudomonas brassicacearum</name>
    <dbReference type="NCBI Taxonomy" id="930166"/>
    <lineage>
        <taxon>Bacteria</taxon>
        <taxon>Pseudomonadati</taxon>
        <taxon>Pseudomonadota</taxon>
        <taxon>Gammaproteobacteria</taxon>
        <taxon>Pseudomonadales</taxon>
        <taxon>Pseudomonadaceae</taxon>
        <taxon>Pseudomonas</taxon>
    </lineage>
</organism>
<keyword evidence="2 5" id="KW-0285">Flavoprotein</keyword>
<sequence>MSLSLHNRYRHGEWPQGAPWNEVIESLLQHRSVRSYLDKPLPEGTLHTLVAAAQSAATSSNLQAWSLLAIEDPARKARLAELAGNQAHIRQAPLLLVWLADLSRIERQAHQRDIELGAPAYLDSLLVSSIDAALAAQNAVVALESLGLGGVYIGALRNNLAAVIDELQLPPLVYPVFGLCVGYADPDKPASVKPRLPQQVVLHRETYGQPVEHRLVEDYDQHIAAFYQEQGLTTPKWSEQAVERLRSIQTLNGREHISAVLKGQRFEQK</sequence>
<reference evidence="7 8" key="1">
    <citation type="submission" date="2016-10" db="EMBL/GenBank/DDBJ databases">
        <title>Comparative genome analysis of multiple Pseudomonas spp. focuses on biocontrol and plant growth promoting traits.</title>
        <authorList>
            <person name="Tao X.-Y."/>
            <person name="Taylor C.G."/>
        </authorList>
    </citation>
    <scope>NUCLEOTIDE SEQUENCE [LARGE SCALE GENOMIC DNA]</scope>
    <source>
        <strain evidence="7 8">38D4</strain>
    </source>
</reference>
<keyword evidence="4 5" id="KW-0560">Oxidoreductase</keyword>
<evidence type="ECO:0000259" key="6">
    <source>
        <dbReference type="Pfam" id="PF00881"/>
    </source>
</evidence>
<dbReference type="Gene3D" id="3.40.109.10">
    <property type="entry name" value="NADH Oxidase"/>
    <property type="match status" value="1"/>
</dbReference>
<dbReference type="PANTHER" id="PTHR43425">
    <property type="entry name" value="OXYGEN-INSENSITIVE NADPH NITROREDUCTASE"/>
    <property type="match status" value="1"/>
</dbReference>
<evidence type="ECO:0000313" key="7">
    <source>
        <dbReference type="EMBL" id="RON40915.1"/>
    </source>
</evidence>
<keyword evidence="3 5" id="KW-0288">FMN</keyword>
<dbReference type="Pfam" id="PF00881">
    <property type="entry name" value="Nitroreductase"/>
    <property type="match status" value="1"/>
</dbReference>
<gene>
    <name evidence="7" type="ORF">BK664_05240</name>
</gene>
<dbReference type="EMBL" id="MOBO01000004">
    <property type="protein sequence ID" value="RON40915.1"/>
    <property type="molecule type" value="Genomic_DNA"/>
</dbReference>
<comment type="caution">
    <text evidence="7">The sequence shown here is derived from an EMBL/GenBank/DDBJ whole genome shotgun (WGS) entry which is preliminary data.</text>
</comment>
<evidence type="ECO:0000256" key="1">
    <source>
        <dbReference type="ARBA" id="ARBA00008366"/>
    </source>
</evidence>
<protein>
    <submittedName>
        <fullName evidence="7">NADPH-dependent oxidoreductase</fullName>
    </submittedName>
</protein>
<evidence type="ECO:0000313" key="8">
    <source>
        <dbReference type="Proteomes" id="UP000286351"/>
    </source>
</evidence>
<dbReference type="SUPFAM" id="SSF55469">
    <property type="entry name" value="FMN-dependent nitroreductase-like"/>
    <property type="match status" value="1"/>
</dbReference>